<reference evidence="1" key="1">
    <citation type="submission" date="2024-10" db="EMBL/GenBank/DDBJ databases">
        <title>Aeromonas and Pseudomonas from the Cagarras Archipelago, Rio de Janeiro, Brazil.</title>
        <authorList>
            <person name="Canellas A.L.B."/>
            <person name="Laport M.S."/>
        </authorList>
    </citation>
    <scope>NUCLEOTIDE SEQUENCE</scope>
    <source>
        <strain evidence="1">ACP-7</strain>
    </source>
</reference>
<sequence length="183" mass="18495">MKKLSLATLLSVFASGGAFAASGGGTINFTGTINNDACTVDNANNDKSFAVDLGNVSIKDLQTNVEAGRRTPVDFKFDIHCSPGTAVKIQFDASSGSGSHAPSGALKLIPGTDAATGVAIAVLRDNGSVIDLNSSAGGEIKTDLSEAGSTTMGFSAGYVLTSTAEAAKPGRADATLPFILEYE</sequence>
<accession>A0ACC7M0A4</accession>
<proteinExistence type="predicted"/>
<dbReference type="EMBL" id="JBIUGF010000069">
    <property type="protein sequence ID" value="MFJ1340229.1"/>
    <property type="molecule type" value="Genomic_DNA"/>
</dbReference>
<protein>
    <submittedName>
        <fullName evidence="1">Fimbrial protein</fullName>
    </submittedName>
</protein>
<dbReference type="Proteomes" id="UP001615411">
    <property type="component" value="Unassembled WGS sequence"/>
</dbReference>
<organism evidence="1 2">
    <name type="scientific">Pseudomonas caricapapayae</name>
    <dbReference type="NCBI Taxonomy" id="46678"/>
    <lineage>
        <taxon>Bacteria</taxon>
        <taxon>Pseudomonadati</taxon>
        <taxon>Pseudomonadota</taxon>
        <taxon>Gammaproteobacteria</taxon>
        <taxon>Pseudomonadales</taxon>
        <taxon>Pseudomonadaceae</taxon>
        <taxon>Pseudomonas</taxon>
    </lineage>
</organism>
<comment type="caution">
    <text evidence="1">The sequence shown here is derived from an EMBL/GenBank/DDBJ whole genome shotgun (WGS) entry which is preliminary data.</text>
</comment>
<gene>
    <name evidence="1" type="ORF">ACIKP7_19085</name>
</gene>
<name>A0ACC7M0A4_9PSED</name>
<evidence type="ECO:0000313" key="2">
    <source>
        <dbReference type="Proteomes" id="UP001615411"/>
    </source>
</evidence>
<evidence type="ECO:0000313" key="1">
    <source>
        <dbReference type="EMBL" id="MFJ1340229.1"/>
    </source>
</evidence>
<keyword evidence="2" id="KW-1185">Reference proteome</keyword>